<evidence type="ECO:0000313" key="3">
    <source>
        <dbReference type="Proteomes" id="UP000249402"/>
    </source>
</evidence>
<reference evidence="2 3" key="1">
    <citation type="submission" date="2018-02" db="EMBL/GenBank/DDBJ databases">
        <title>The genomes of Aspergillus section Nigri reveals drivers in fungal speciation.</title>
        <authorList>
            <consortium name="DOE Joint Genome Institute"/>
            <person name="Vesth T.C."/>
            <person name="Nybo J."/>
            <person name="Theobald S."/>
            <person name="Brandl J."/>
            <person name="Frisvad J.C."/>
            <person name="Nielsen K.F."/>
            <person name="Lyhne E.K."/>
            <person name="Kogle M.E."/>
            <person name="Kuo A."/>
            <person name="Riley R."/>
            <person name="Clum A."/>
            <person name="Nolan M."/>
            <person name="Lipzen A."/>
            <person name="Salamov A."/>
            <person name="Henrissat B."/>
            <person name="Wiebenga A."/>
            <person name="De vries R.P."/>
            <person name="Grigoriev I.V."/>
            <person name="Mortensen U.H."/>
            <person name="Andersen M.R."/>
            <person name="Baker S.E."/>
        </authorList>
    </citation>
    <scope>NUCLEOTIDE SEQUENCE [LARGE SCALE GENOMIC DNA]</scope>
    <source>
        <strain evidence="2 3">CBS 121593</strain>
    </source>
</reference>
<sequence length="473" mass="52154">MTPPAVVYNTDDGCFDCNPCSDSIRFKSDQSQKETTIAVANIICIVPKDNCGETVYSLLYLRNDAEATGIKDERLLLDNILLATVPKPLAERYLYAQLPPHLCPSGSRRGSMDIIVSTTSGTGTGASFFNNILRPLLSHLGVNEYKTHETQSTQTITELCNAKFIPRASERLPQTIILLSGDGGLTDMIDAFHSTLDSLTVPPTIALIPIGTGNAMANSLGLLACPAAGLVALLRGTPASIPTFAAEFSPGARYIIDEGRQRVPILRMSDDGHPRVYGGVVASWGMHAALVADSDTLEYRKFGADRFKLAAKEILYPSDGTEPHKFRGAVTLFKKDNQTQSKHEELLRRKEHMYVLASLVSNLEKDFMISPLSRPLDGRLWMVHFGPMSPSSVMQVMTSAYQRGQHVGNESISYEEIEGFRIELGELDERWRRICIDGKIIIVETGGWVKVHKDPKRLLNILLLQNSPHQCNN</sequence>
<evidence type="ECO:0000313" key="2">
    <source>
        <dbReference type="EMBL" id="RAL04389.1"/>
    </source>
</evidence>
<dbReference type="Pfam" id="PF00781">
    <property type="entry name" value="DAGK_cat"/>
    <property type="match status" value="1"/>
</dbReference>
<dbReference type="AlphaFoldDB" id="A0A395H9Z1"/>
<dbReference type="InterPro" id="IPR050187">
    <property type="entry name" value="Lipid_Phosphate_FormReg"/>
</dbReference>
<dbReference type="Gene3D" id="2.60.200.40">
    <property type="match status" value="1"/>
</dbReference>
<dbReference type="GO" id="GO:0016020">
    <property type="term" value="C:membrane"/>
    <property type="evidence" value="ECO:0007669"/>
    <property type="project" value="TreeGrafter"/>
</dbReference>
<dbReference type="PANTHER" id="PTHR12358">
    <property type="entry name" value="SPHINGOSINE KINASE"/>
    <property type="match status" value="1"/>
</dbReference>
<dbReference type="PANTHER" id="PTHR12358:SF108">
    <property type="entry name" value="DAGKC DOMAIN-CONTAINING PROTEIN"/>
    <property type="match status" value="1"/>
</dbReference>
<accession>A0A395H9Z1</accession>
<dbReference type="GO" id="GO:0001727">
    <property type="term" value="F:lipid kinase activity"/>
    <property type="evidence" value="ECO:0007669"/>
    <property type="project" value="TreeGrafter"/>
</dbReference>
<dbReference type="Proteomes" id="UP000249402">
    <property type="component" value="Unassembled WGS sequence"/>
</dbReference>
<name>A0A395H9Z1_9EURO</name>
<dbReference type="VEuPathDB" id="FungiDB:BO80DRAFT_422237"/>
<dbReference type="InterPro" id="IPR017438">
    <property type="entry name" value="ATP-NAD_kinase_N"/>
</dbReference>
<dbReference type="STRING" id="1448316.A0A395H9Z1"/>
<dbReference type="Gene3D" id="3.40.50.10330">
    <property type="entry name" value="Probable inorganic polyphosphate/atp-NAD kinase, domain 1"/>
    <property type="match status" value="1"/>
</dbReference>
<proteinExistence type="predicted"/>
<gene>
    <name evidence="2" type="ORF">BO80DRAFT_422237</name>
</gene>
<dbReference type="InterPro" id="IPR001206">
    <property type="entry name" value="Diacylglycerol_kinase_cat_dom"/>
</dbReference>
<organism evidence="2 3">
    <name type="scientific">Aspergillus ibericus CBS 121593</name>
    <dbReference type="NCBI Taxonomy" id="1448316"/>
    <lineage>
        <taxon>Eukaryota</taxon>
        <taxon>Fungi</taxon>
        <taxon>Dikarya</taxon>
        <taxon>Ascomycota</taxon>
        <taxon>Pezizomycotina</taxon>
        <taxon>Eurotiomycetes</taxon>
        <taxon>Eurotiomycetidae</taxon>
        <taxon>Eurotiales</taxon>
        <taxon>Aspergillaceae</taxon>
        <taxon>Aspergillus</taxon>
        <taxon>Aspergillus subgen. Circumdati</taxon>
    </lineage>
</organism>
<dbReference type="EMBL" id="KZ824424">
    <property type="protein sequence ID" value="RAL04389.1"/>
    <property type="molecule type" value="Genomic_DNA"/>
</dbReference>
<protein>
    <recommendedName>
        <fullName evidence="1">DAGKc domain-containing protein</fullName>
    </recommendedName>
</protein>
<keyword evidence="3" id="KW-1185">Reference proteome</keyword>
<dbReference type="GO" id="GO:0005737">
    <property type="term" value="C:cytoplasm"/>
    <property type="evidence" value="ECO:0007669"/>
    <property type="project" value="TreeGrafter"/>
</dbReference>
<dbReference type="InterPro" id="IPR016064">
    <property type="entry name" value="NAD/diacylglycerol_kinase_sf"/>
</dbReference>
<dbReference type="GO" id="GO:0046512">
    <property type="term" value="P:sphingosine biosynthetic process"/>
    <property type="evidence" value="ECO:0007669"/>
    <property type="project" value="TreeGrafter"/>
</dbReference>
<dbReference type="OrthoDB" id="3853857at2759"/>
<evidence type="ECO:0000259" key="1">
    <source>
        <dbReference type="PROSITE" id="PS50146"/>
    </source>
</evidence>
<dbReference type="PROSITE" id="PS50146">
    <property type="entry name" value="DAGK"/>
    <property type="match status" value="1"/>
</dbReference>
<feature type="domain" description="DAGKc" evidence="1">
    <location>
        <begin position="107"/>
        <end position="251"/>
    </location>
</feature>
<dbReference type="RefSeq" id="XP_025578716.1">
    <property type="nucleotide sequence ID" value="XM_025718777.1"/>
</dbReference>
<dbReference type="SUPFAM" id="SSF111331">
    <property type="entry name" value="NAD kinase/diacylglycerol kinase-like"/>
    <property type="match status" value="1"/>
</dbReference>
<dbReference type="GeneID" id="37223642"/>